<gene>
    <name evidence="1" type="ORF">SAMN05660991_03807</name>
</gene>
<dbReference type="EMBL" id="FOEE01000014">
    <property type="protein sequence ID" value="SEP19336.1"/>
    <property type="molecule type" value="Genomic_DNA"/>
</dbReference>
<evidence type="ECO:0000313" key="1">
    <source>
        <dbReference type="EMBL" id="SEP19336.1"/>
    </source>
</evidence>
<evidence type="ECO:0000313" key="2">
    <source>
        <dbReference type="Proteomes" id="UP000198960"/>
    </source>
</evidence>
<keyword evidence="2" id="KW-1185">Reference proteome</keyword>
<dbReference type="RefSeq" id="WP_139220520.1">
    <property type="nucleotide sequence ID" value="NZ_FOEE01000014.1"/>
</dbReference>
<name>A0A1H8VVA5_9ACTN</name>
<reference evidence="2" key="1">
    <citation type="submission" date="2016-10" db="EMBL/GenBank/DDBJ databases">
        <authorList>
            <person name="Varghese N."/>
            <person name="Submissions S."/>
        </authorList>
    </citation>
    <scope>NUCLEOTIDE SEQUENCE [LARGE SCALE GENOMIC DNA]</scope>
    <source>
        <strain evidence="2">DSM 45413</strain>
    </source>
</reference>
<sequence>MLCVHRYAEHGRAGRRATGGQAENCCSPITDSNCSFSAASEPGAAVSTSLRRAEAEGRYADVLAGLSALPA</sequence>
<organism evidence="1 2">
    <name type="scientific">Trujillonella endophytica</name>
    <dbReference type="NCBI Taxonomy" id="673521"/>
    <lineage>
        <taxon>Bacteria</taxon>
        <taxon>Bacillati</taxon>
        <taxon>Actinomycetota</taxon>
        <taxon>Actinomycetes</taxon>
        <taxon>Geodermatophilales</taxon>
        <taxon>Geodermatophilaceae</taxon>
        <taxon>Trujillonella</taxon>
    </lineage>
</organism>
<protein>
    <submittedName>
        <fullName evidence="1">Uncharacterized protein</fullName>
    </submittedName>
</protein>
<dbReference type="Proteomes" id="UP000198960">
    <property type="component" value="Unassembled WGS sequence"/>
</dbReference>
<dbReference type="AlphaFoldDB" id="A0A1H8VVA5"/>
<proteinExistence type="predicted"/>
<accession>A0A1H8VVA5</accession>
<dbReference type="STRING" id="673521.SAMN05660991_03807"/>